<comment type="caution">
    <text evidence="2">The sequence shown here is derived from an EMBL/GenBank/DDBJ whole genome shotgun (WGS) entry which is preliminary data.</text>
</comment>
<dbReference type="Proteomes" id="UP000234505">
    <property type="component" value="Unassembled WGS sequence"/>
</dbReference>
<proteinExistence type="predicted"/>
<dbReference type="EMBL" id="PIDS01000745">
    <property type="protein sequence ID" value="PLL34098.1"/>
    <property type="molecule type" value="Genomic_DNA"/>
</dbReference>
<reference evidence="2 3" key="2">
    <citation type="submission" date="2018-01" db="EMBL/GenBank/DDBJ databases">
        <title>Genomic study of Klebsiella pneumoniae.</title>
        <authorList>
            <person name="Yang Y."/>
            <person name="Bicalho R."/>
        </authorList>
    </citation>
    <scope>NUCLEOTIDE SEQUENCE [LARGE SCALE GENOMIC DNA]</scope>
    <source>
        <strain evidence="2 3">A11</strain>
    </source>
</reference>
<gene>
    <name evidence="2" type="ORF">CWN50_19855</name>
</gene>
<evidence type="ECO:0000313" key="2">
    <source>
        <dbReference type="EMBL" id="PLL34098.1"/>
    </source>
</evidence>
<organism evidence="2 3">
    <name type="scientific">Klebsiella michiganensis</name>
    <dbReference type="NCBI Taxonomy" id="1134687"/>
    <lineage>
        <taxon>Bacteria</taxon>
        <taxon>Pseudomonadati</taxon>
        <taxon>Pseudomonadota</taxon>
        <taxon>Gammaproteobacteria</taxon>
        <taxon>Enterobacterales</taxon>
        <taxon>Enterobacteriaceae</taxon>
        <taxon>Klebsiella/Raoultella group</taxon>
        <taxon>Klebsiella</taxon>
    </lineage>
</organism>
<feature type="compositionally biased region" description="Polar residues" evidence="1">
    <location>
        <begin position="9"/>
        <end position="24"/>
    </location>
</feature>
<evidence type="ECO:0000256" key="1">
    <source>
        <dbReference type="SAM" id="MobiDB-lite"/>
    </source>
</evidence>
<name>A0A2J4QSR5_9ENTR</name>
<dbReference type="AlphaFoldDB" id="A0A2J4QSR5"/>
<feature type="region of interest" description="Disordered" evidence="1">
    <location>
        <begin position="1"/>
        <end position="25"/>
    </location>
</feature>
<reference evidence="2 3" key="1">
    <citation type="submission" date="2017-11" db="EMBL/GenBank/DDBJ databases">
        <authorList>
            <person name="Han C.G."/>
        </authorList>
    </citation>
    <scope>NUCLEOTIDE SEQUENCE [LARGE SCALE GENOMIC DNA]</scope>
    <source>
        <strain evidence="2 3">A11</strain>
    </source>
</reference>
<evidence type="ECO:0000313" key="3">
    <source>
        <dbReference type="Proteomes" id="UP000234505"/>
    </source>
</evidence>
<sequence>MHVGGCRGTNHQSESDAPQQSRKSSAYRPVISQVACALAILGLLLTRPAQALFKTINRFVLQRDLFRVYKYG</sequence>
<protein>
    <submittedName>
        <fullName evidence="2">Uncharacterized protein</fullName>
    </submittedName>
</protein>
<accession>A0A2J4QSR5</accession>